<dbReference type="GO" id="GO:0016094">
    <property type="term" value="P:polyprenol biosynthetic process"/>
    <property type="evidence" value="ECO:0007669"/>
    <property type="project" value="TreeGrafter"/>
</dbReference>
<feature type="binding site" evidence="2">
    <location>
        <begin position="83"/>
        <end position="85"/>
    </location>
    <ligand>
        <name>substrate</name>
    </ligand>
</feature>
<name>A8I472_AZOC5</name>
<feature type="active site" evidence="2">
    <location>
        <position position="38"/>
    </location>
</feature>
<dbReference type="CDD" id="cd00475">
    <property type="entry name" value="Cis_IPPS"/>
    <property type="match status" value="1"/>
</dbReference>
<reference evidence="5" key="2">
    <citation type="submission" date="2007-04" db="EMBL/GenBank/DDBJ databases">
        <title>Complete genome sequence of the nitrogen-fixing bacterium Azorhizobium caulinodans ORS571.</title>
        <authorList>
            <person name="Lee K.B."/>
            <person name="Backer P.D."/>
            <person name="Aono T."/>
            <person name="Liu C.T."/>
            <person name="Suzuki S."/>
            <person name="Suzuki T."/>
            <person name="Kaneko T."/>
            <person name="Yamada M."/>
            <person name="Tabata S."/>
            <person name="Kupfer D.M."/>
            <person name="Najar F.Z."/>
            <person name="Wiley G.B."/>
            <person name="Roe B."/>
            <person name="Binnewies T."/>
            <person name="Ussery D."/>
            <person name="Vereecke D."/>
            <person name="Gevers D."/>
            <person name="Holsters M."/>
            <person name="Oyaizu H."/>
        </authorList>
    </citation>
    <scope>NUCLEOTIDE SEQUENCE [LARGE SCALE GENOMIC DNA]</scope>
    <source>
        <strain evidence="5">ATCC 43989 / DSM 5975 / JCM 20966 / LMG 6465 / NBRC 14845 / NCIMB 13405 / ORS 571</strain>
    </source>
</reference>
<sequence length="264" mass="28904">MAGERPMSRADGVQDSVPEAGSPSCPAGVPVHVGIIMDGNGRWATSRKLPRVEGHRRGVEALRRCVRSAREIGIRFLTIYSFSSENWSRPVSEISELMGLLRRFLRHDLAELHAANVRVRIIGERASLSRDLSAMLDEAEALTAANTGLTLVVAFNYGSRQEIAEAAARLAAEVAAGTLRPEEITADLLGSRLLTAGIPDPDLIIRTSGEQRLSNFLLWQAAYAELVFLPIYWPDFDHAALLGALQEYARRDRRFGGLTARTGS</sequence>
<reference evidence="4 5" key="5">
    <citation type="journal article" date="2010" name="Appl. Environ. Microbiol.">
        <title>phrR-like gene praR of Azorhizobium caulinodans ORS571 is essential for symbiosis with Sesbania rostrata and is involved in expression of reb genes.</title>
        <authorList>
            <person name="Akiba N."/>
            <person name="Aono T."/>
            <person name="Toyazaki H."/>
            <person name="Sato S."/>
            <person name="Oyaizu H."/>
        </authorList>
    </citation>
    <scope>NUCLEOTIDE SEQUENCE [LARGE SCALE GENOMIC DNA]</scope>
    <source>
        <strain evidence="5">ATCC 43989 / DSM 5975 / JCM 20966 / LMG 6465 / NBRC 14845 / NCIMB 13405 / ORS 571</strain>
    </source>
</reference>
<feature type="binding site" evidence="2">
    <location>
        <position position="38"/>
    </location>
    <ligand>
        <name>Mg(2+)</name>
        <dbReference type="ChEBI" id="CHEBI:18420"/>
    </ligand>
</feature>
<reference evidence="4 5" key="4">
    <citation type="journal article" date="2009" name="Appl. Environ. Microbiol.">
        <title>Comparative genome-wide transcriptional profiling of Azorhizobium caulinodans ORS571 grown under free-living and symbiotic conditions.</title>
        <authorList>
            <person name="Tsukada S."/>
            <person name="Aono T."/>
            <person name="Akiba N."/>
            <person name="Lee KB."/>
            <person name="Liu CT."/>
            <person name="Toyazaki H."/>
            <person name="Oyaizu H."/>
        </authorList>
    </citation>
    <scope>NUCLEOTIDE SEQUENCE [LARGE SCALE GENOMIC DNA]</scope>
    <source>
        <strain evidence="5">ATCC 43989 / DSM 5975 / JCM 20966 / LMG 6465 / NBRC 14845 / NCIMB 13405 / ORS 571</strain>
    </source>
</reference>
<feature type="binding site" evidence="2">
    <location>
        <position position="206"/>
    </location>
    <ligand>
        <name>substrate</name>
    </ligand>
</feature>
<comment type="subunit">
    <text evidence="2">Homodimer.</text>
</comment>
<comment type="function">
    <text evidence="2">Catalyzes the condensation of isopentenyl diphosphate (IPP) with allylic pyrophosphates generating different type of terpenoids.</text>
</comment>
<keyword evidence="2" id="KW-0479">Metal-binding</keyword>
<dbReference type="GO" id="GO:0005829">
    <property type="term" value="C:cytosol"/>
    <property type="evidence" value="ECO:0007669"/>
    <property type="project" value="TreeGrafter"/>
</dbReference>
<evidence type="ECO:0000313" key="5">
    <source>
        <dbReference type="Proteomes" id="UP000000270"/>
    </source>
</evidence>
<dbReference type="Pfam" id="PF01255">
    <property type="entry name" value="Prenyltransf"/>
    <property type="match status" value="1"/>
</dbReference>
<dbReference type="HAMAP" id="MF_01139">
    <property type="entry name" value="ISPT"/>
    <property type="match status" value="1"/>
</dbReference>
<dbReference type="FunFam" id="3.40.1180.10:FF:000001">
    <property type="entry name" value="(2E,6E)-farnesyl-diphosphate-specific ditrans,polycis-undecaprenyl-diphosphate synthase"/>
    <property type="match status" value="1"/>
</dbReference>
<keyword evidence="5" id="KW-1185">Reference proteome</keyword>
<reference evidence="4 5" key="1">
    <citation type="journal article" date="2007" name="Appl. Environ. Microbiol.">
        <title>Rhizobial factors required for stem nodule maturation and maintenance in Sesbania rostrata-Azorhizobium caulinodans ORS571 symbiosis.</title>
        <authorList>
            <person name="Suzuki S."/>
            <person name="Aono T."/>
            <person name="Lee KB."/>
            <person name="Suzuki T."/>
            <person name="Liu CT."/>
            <person name="Miwa H."/>
            <person name="Wakao S."/>
            <person name="Iki T."/>
            <person name="Oyaizu H."/>
        </authorList>
    </citation>
    <scope>NUCLEOTIDE SEQUENCE [LARGE SCALE GENOMIC DNA]</scope>
    <source>
        <strain evidence="5">ATCC 43989 / DSM 5975 / JCM 20966 / LMG 6465 / NBRC 14845 / NCIMB 13405 / ORS 571</strain>
    </source>
</reference>
<keyword evidence="2" id="KW-0460">Magnesium</keyword>
<reference evidence="4 5" key="6">
    <citation type="journal article" date="2011" name="Appl. Environ. Microbiol.">
        <title>Involvement of the azorhizobial chromosome partition gene (parA) in the onset of bacteroid differentiation during Sesbania rostrata stem nodule development.</title>
        <authorList>
            <person name="Liu CT."/>
            <person name="Lee KB."/>
            <person name="Wang YS."/>
            <person name="Peng MH."/>
            <person name="Lee KT."/>
            <person name="Suzuki S."/>
            <person name="Suzuki T."/>
            <person name="Oyaizu H."/>
        </authorList>
    </citation>
    <scope>NUCLEOTIDE SEQUENCE [LARGE SCALE GENOMIC DNA]</scope>
    <source>
        <strain evidence="5">ATCC 43989 / DSM 5975 / JCM 20966 / LMG 6465 / NBRC 14845 / NCIMB 13405 / ORS 571</strain>
    </source>
</reference>
<dbReference type="InterPro" id="IPR018520">
    <property type="entry name" value="UPP_synth-like_CS"/>
</dbReference>
<evidence type="ECO:0000256" key="3">
    <source>
        <dbReference type="SAM" id="MobiDB-lite"/>
    </source>
</evidence>
<dbReference type="NCBIfam" id="NF011408">
    <property type="entry name" value="PRK14834.1"/>
    <property type="match status" value="1"/>
</dbReference>
<dbReference type="STRING" id="438753.AZC_1697"/>
<evidence type="ECO:0000256" key="2">
    <source>
        <dbReference type="HAMAP-Rule" id="MF_01139"/>
    </source>
</evidence>
<dbReference type="NCBIfam" id="NF011405">
    <property type="entry name" value="PRK14830.1"/>
    <property type="match status" value="1"/>
</dbReference>
<accession>A8I472</accession>
<dbReference type="GO" id="GO:0000287">
    <property type="term" value="F:magnesium ion binding"/>
    <property type="evidence" value="ECO:0007669"/>
    <property type="project" value="UniProtKB-UniRule"/>
</dbReference>
<feature type="binding site" evidence="2">
    <location>
        <begin position="212"/>
        <end position="214"/>
    </location>
    <ligand>
        <name>substrate</name>
    </ligand>
</feature>
<dbReference type="HOGENOM" id="CLU_038505_1_1_5"/>
<dbReference type="GO" id="GO:0008834">
    <property type="term" value="F:ditrans,polycis-undecaprenyl-diphosphate synthase [(2E,6E)-farnesyl-diphosphate specific] activity"/>
    <property type="evidence" value="ECO:0007669"/>
    <property type="project" value="TreeGrafter"/>
</dbReference>
<feature type="binding site" evidence="2">
    <location>
        <position position="55"/>
    </location>
    <ligand>
        <name>substrate</name>
    </ligand>
</feature>
<gene>
    <name evidence="4" type="ordered locus">AZC_1697</name>
</gene>
<feature type="binding site" evidence="2">
    <location>
        <position position="87"/>
    </location>
    <ligand>
        <name>substrate</name>
    </ligand>
</feature>
<dbReference type="PROSITE" id="PS01066">
    <property type="entry name" value="UPP_SYNTHASE"/>
    <property type="match status" value="1"/>
</dbReference>
<feature type="binding site" evidence="2">
    <location>
        <begin position="39"/>
        <end position="42"/>
    </location>
    <ligand>
        <name>substrate</name>
    </ligand>
</feature>
<dbReference type="AlphaFoldDB" id="A8I472"/>
<dbReference type="EC" id="2.5.1.-" evidence="2"/>
<dbReference type="NCBIfam" id="TIGR00055">
    <property type="entry name" value="uppS"/>
    <property type="match status" value="1"/>
</dbReference>
<dbReference type="PANTHER" id="PTHR10291:SF0">
    <property type="entry name" value="DEHYDRODOLICHYL DIPHOSPHATE SYNTHASE 2"/>
    <property type="match status" value="1"/>
</dbReference>
<feature type="binding site" evidence="2">
    <location>
        <position position="225"/>
    </location>
    <ligand>
        <name>Mg(2+)</name>
        <dbReference type="ChEBI" id="CHEBI:18420"/>
    </ligand>
</feature>
<feature type="binding site" evidence="2">
    <location>
        <position position="51"/>
    </location>
    <ligand>
        <name>substrate</name>
    </ligand>
</feature>
<feature type="binding site" evidence="2">
    <location>
        <position position="43"/>
    </location>
    <ligand>
        <name>substrate</name>
    </ligand>
</feature>
<evidence type="ECO:0000256" key="1">
    <source>
        <dbReference type="ARBA" id="ARBA00022679"/>
    </source>
</evidence>
<feature type="active site" description="Proton acceptor" evidence="2">
    <location>
        <position position="86"/>
    </location>
</feature>
<keyword evidence="1 2" id="KW-0808">Transferase</keyword>
<dbReference type="Gene3D" id="3.40.1180.10">
    <property type="entry name" value="Decaprenyl diphosphate synthase-like"/>
    <property type="match status" value="1"/>
</dbReference>
<dbReference type="SUPFAM" id="SSF64005">
    <property type="entry name" value="Undecaprenyl diphosphate synthase"/>
    <property type="match status" value="1"/>
</dbReference>
<dbReference type="eggNOG" id="COG0020">
    <property type="taxonomic scope" value="Bacteria"/>
</dbReference>
<feature type="region of interest" description="Disordered" evidence="3">
    <location>
        <begin position="1"/>
        <end position="25"/>
    </location>
</feature>
<reference evidence="4 5" key="3">
    <citation type="journal article" date="2008" name="BMC Genomics">
        <title>The genome of the versatile nitrogen fixer Azorhizobium caulinodans ORS571.</title>
        <authorList>
            <person name="Lee KB."/>
            <person name="Backer P.D."/>
            <person name="Aono T."/>
            <person name="Liu CT."/>
            <person name="Suzuki S."/>
            <person name="Suzuki T."/>
            <person name="Kaneko T."/>
            <person name="Yamada M."/>
            <person name="Tabata S."/>
            <person name="Kupfer D.M."/>
            <person name="Najar F.Z."/>
            <person name="Wiley G.B."/>
            <person name="Roe B."/>
            <person name="Binnewies T.T."/>
            <person name="Ussery D.W."/>
            <person name="D'Haeze W."/>
            <person name="Herder J.D."/>
            <person name="Gevers D."/>
            <person name="Vereecke D."/>
            <person name="Holsters M."/>
            <person name="Oyaizu H."/>
        </authorList>
    </citation>
    <scope>NUCLEOTIDE SEQUENCE [LARGE SCALE GENOMIC DNA]</scope>
    <source>
        <strain evidence="5">ATCC 43989 / DSM 5975 / JCM 20966 / LMG 6465 / NBRC 14845 / NCIMB 13405 / ORS 571</strain>
    </source>
</reference>
<comment type="similarity">
    <text evidence="2">Belongs to the UPP synthase family.</text>
</comment>
<dbReference type="KEGG" id="azc:AZC_1697"/>
<dbReference type="Proteomes" id="UP000000270">
    <property type="component" value="Chromosome"/>
</dbReference>
<dbReference type="EMBL" id="AP009384">
    <property type="protein sequence ID" value="BAF87695.1"/>
    <property type="molecule type" value="Genomic_DNA"/>
</dbReference>
<dbReference type="PANTHER" id="PTHR10291">
    <property type="entry name" value="DEHYDRODOLICHYL DIPHOSPHATE SYNTHASE FAMILY MEMBER"/>
    <property type="match status" value="1"/>
</dbReference>
<dbReference type="InterPro" id="IPR036424">
    <property type="entry name" value="UPP_synth-like_sf"/>
</dbReference>
<evidence type="ECO:0000313" key="4">
    <source>
        <dbReference type="EMBL" id="BAF87695.1"/>
    </source>
</evidence>
<organism evidence="4 5">
    <name type="scientific">Azorhizobium caulinodans (strain ATCC 43989 / DSM 5975 / JCM 20966 / LMG 6465 / NBRC 14845 / NCIMB 13405 / ORS 571)</name>
    <dbReference type="NCBI Taxonomy" id="438753"/>
    <lineage>
        <taxon>Bacteria</taxon>
        <taxon>Pseudomonadati</taxon>
        <taxon>Pseudomonadota</taxon>
        <taxon>Alphaproteobacteria</taxon>
        <taxon>Hyphomicrobiales</taxon>
        <taxon>Xanthobacteraceae</taxon>
        <taxon>Azorhizobium</taxon>
    </lineage>
</organism>
<comment type="cofactor">
    <cofactor evidence="2">
        <name>Mg(2+)</name>
        <dbReference type="ChEBI" id="CHEBI:18420"/>
    </cofactor>
    <text evidence="2">Binds 2 magnesium ions per subunit.</text>
</comment>
<proteinExistence type="inferred from homology"/>
<dbReference type="InterPro" id="IPR001441">
    <property type="entry name" value="UPP_synth-like"/>
</dbReference>
<feature type="binding site" evidence="2">
    <location>
        <position position="89"/>
    </location>
    <ligand>
        <name>substrate</name>
    </ligand>
</feature>
<protein>
    <recommendedName>
        <fullName evidence="2">Isoprenyl transferase</fullName>
        <ecNumber evidence="2">2.5.1.-</ecNumber>
    </recommendedName>
</protein>